<dbReference type="EMBL" id="MU150260">
    <property type="protein sequence ID" value="KAF9463630.1"/>
    <property type="molecule type" value="Genomic_DNA"/>
</dbReference>
<gene>
    <name evidence="1" type="ORF">BDZ94DRAFT_1258148</name>
</gene>
<name>A0A9P6CIT5_9AGAR</name>
<dbReference type="Proteomes" id="UP000807353">
    <property type="component" value="Unassembled WGS sequence"/>
</dbReference>
<comment type="caution">
    <text evidence="1">The sequence shown here is derived from an EMBL/GenBank/DDBJ whole genome shotgun (WGS) entry which is preliminary data.</text>
</comment>
<protein>
    <submittedName>
        <fullName evidence="1">Uncharacterized protein</fullName>
    </submittedName>
</protein>
<feature type="non-terminal residue" evidence="1">
    <location>
        <position position="66"/>
    </location>
</feature>
<accession>A0A9P6CIT5</accession>
<keyword evidence="2" id="KW-1185">Reference proteome</keyword>
<reference evidence="1" key="1">
    <citation type="submission" date="2020-11" db="EMBL/GenBank/DDBJ databases">
        <authorList>
            <consortium name="DOE Joint Genome Institute"/>
            <person name="Ahrendt S."/>
            <person name="Riley R."/>
            <person name="Andreopoulos W."/>
            <person name="Labutti K."/>
            <person name="Pangilinan J."/>
            <person name="Ruiz-Duenas F.J."/>
            <person name="Barrasa J.M."/>
            <person name="Sanchez-Garcia M."/>
            <person name="Camarero S."/>
            <person name="Miyauchi S."/>
            <person name="Serrano A."/>
            <person name="Linde D."/>
            <person name="Babiker R."/>
            <person name="Drula E."/>
            <person name="Ayuso-Fernandez I."/>
            <person name="Pacheco R."/>
            <person name="Padilla G."/>
            <person name="Ferreira P."/>
            <person name="Barriuso J."/>
            <person name="Kellner H."/>
            <person name="Castanera R."/>
            <person name="Alfaro M."/>
            <person name="Ramirez L."/>
            <person name="Pisabarro A.G."/>
            <person name="Kuo A."/>
            <person name="Tritt A."/>
            <person name="Lipzen A."/>
            <person name="He G."/>
            <person name="Yan M."/>
            <person name="Ng V."/>
            <person name="Cullen D."/>
            <person name="Martin F."/>
            <person name="Rosso M.-N."/>
            <person name="Henrissat B."/>
            <person name="Hibbett D."/>
            <person name="Martinez A.T."/>
            <person name="Grigoriev I.V."/>
        </authorList>
    </citation>
    <scope>NUCLEOTIDE SEQUENCE</scope>
    <source>
        <strain evidence="1">CBS 247.69</strain>
    </source>
</reference>
<evidence type="ECO:0000313" key="2">
    <source>
        <dbReference type="Proteomes" id="UP000807353"/>
    </source>
</evidence>
<proteinExistence type="predicted"/>
<organism evidence="1 2">
    <name type="scientific">Collybia nuda</name>
    <dbReference type="NCBI Taxonomy" id="64659"/>
    <lineage>
        <taxon>Eukaryota</taxon>
        <taxon>Fungi</taxon>
        <taxon>Dikarya</taxon>
        <taxon>Basidiomycota</taxon>
        <taxon>Agaricomycotina</taxon>
        <taxon>Agaricomycetes</taxon>
        <taxon>Agaricomycetidae</taxon>
        <taxon>Agaricales</taxon>
        <taxon>Tricholomatineae</taxon>
        <taxon>Clitocybaceae</taxon>
        <taxon>Collybia</taxon>
    </lineage>
</organism>
<dbReference type="AlphaFoldDB" id="A0A9P6CIT5"/>
<evidence type="ECO:0000313" key="1">
    <source>
        <dbReference type="EMBL" id="KAF9463630.1"/>
    </source>
</evidence>
<sequence>MFSNVYQRLRISFKVLLTPRTSVTLSERGGAQFGELRRLLLVARDLINCARHPCSSILIIRFGLIS</sequence>